<reference evidence="1 2" key="1">
    <citation type="submission" date="2014-04" db="EMBL/GenBank/DDBJ databases">
        <authorList>
            <consortium name="DOE Joint Genome Institute"/>
            <person name="Kuo A."/>
            <person name="Gay G."/>
            <person name="Dore J."/>
            <person name="Kohler A."/>
            <person name="Nagy L.G."/>
            <person name="Floudas D."/>
            <person name="Copeland A."/>
            <person name="Barry K.W."/>
            <person name="Cichocki N."/>
            <person name="Veneault-Fourrey C."/>
            <person name="LaButti K."/>
            <person name="Lindquist E.A."/>
            <person name="Lipzen A."/>
            <person name="Lundell T."/>
            <person name="Morin E."/>
            <person name="Murat C."/>
            <person name="Sun H."/>
            <person name="Tunlid A."/>
            <person name="Henrissat B."/>
            <person name="Grigoriev I.V."/>
            <person name="Hibbett D.S."/>
            <person name="Martin F."/>
            <person name="Nordberg H.P."/>
            <person name="Cantor M.N."/>
            <person name="Hua S.X."/>
        </authorList>
    </citation>
    <scope>NUCLEOTIDE SEQUENCE [LARGE SCALE GENOMIC DNA]</scope>
    <source>
        <strain evidence="2">h7</strain>
    </source>
</reference>
<dbReference type="Proteomes" id="UP000053424">
    <property type="component" value="Unassembled WGS sequence"/>
</dbReference>
<protein>
    <submittedName>
        <fullName evidence="1">Uncharacterized protein</fullName>
    </submittedName>
</protein>
<evidence type="ECO:0000313" key="2">
    <source>
        <dbReference type="Proteomes" id="UP000053424"/>
    </source>
</evidence>
<dbReference type="AlphaFoldDB" id="A0A0C3CY71"/>
<dbReference type="EMBL" id="KN831768">
    <property type="protein sequence ID" value="KIM48781.1"/>
    <property type="molecule type" value="Genomic_DNA"/>
</dbReference>
<gene>
    <name evidence="1" type="ORF">M413DRAFT_437961</name>
</gene>
<dbReference type="HOGENOM" id="CLU_3129737_0_0_1"/>
<sequence length="50" mass="5440">MTGTPTNLSDTERDNFNGTVVVSSCLMGRCLSLMVSTVALMKTKPELRFS</sequence>
<accession>A0A0C3CY71</accession>
<organism evidence="1 2">
    <name type="scientific">Hebeloma cylindrosporum</name>
    <dbReference type="NCBI Taxonomy" id="76867"/>
    <lineage>
        <taxon>Eukaryota</taxon>
        <taxon>Fungi</taxon>
        <taxon>Dikarya</taxon>
        <taxon>Basidiomycota</taxon>
        <taxon>Agaricomycotina</taxon>
        <taxon>Agaricomycetes</taxon>
        <taxon>Agaricomycetidae</taxon>
        <taxon>Agaricales</taxon>
        <taxon>Agaricineae</taxon>
        <taxon>Hymenogastraceae</taxon>
        <taxon>Hebeloma</taxon>
    </lineage>
</organism>
<feature type="non-terminal residue" evidence="1">
    <location>
        <position position="50"/>
    </location>
</feature>
<evidence type="ECO:0000313" key="1">
    <source>
        <dbReference type="EMBL" id="KIM48781.1"/>
    </source>
</evidence>
<reference evidence="2" key="2">
    <citation type="submission" date="2015-01" db="EMBL/GenBank/DDBJ databases">
        <title>Evolutionary Origins and Diversification of the Mycorrhizal Mutualists.</title>
        <authorList>
            <consortium name="DOE Joint Genome Institute"/>
            <consortium name="Mycorrhizal Genomics Consortium"/>
            <person name="Kohler A."/>
            <person name="Kuo A."/>
            <person name="Nagy L.G."/>
            <person name="Floudas D."/>
            <person name="Copeland A."/>
            <person name="Barry K.W."/>
            <person name="Cichocki N."/>
            <person name="Veneault-Fourrey C."/>
            <person name="LaButti K."/>
            <person name="Lindquist E.A."/>
            <person name="Lipzen A."/>
            <person name="Lundell T."/>
            <person name="Morin E."/>
            <person name="Murat C."/>
            <person name="Riley R."/>
            <person name="Ohm R."/>
            <person name="Sun H."/>
            <person name="Tunlid A."/>
            <person name="Henrissat B."/>
            <person name="Grigoriev I.V."/>
            <person name="Hibbett D.S."/>
            <person name="Martin F."/>
        </authorList>
    </citation>
    <scope>NUCLEOTIDE SEQUENCE [LARGE SCALE GENOMIC DNA]</scope>
    <source>
        <strain evidence="2">h7</strain>
    </source>
</reference>
<name>A0A0C3CY71_HEBCY</name>
<proteinExistence type="predicted"/>
<keyword evidence="2" id="KW-1185">Reference proteome</keyword>